<protein>
    <submittedName>
        <fullName evidence="1">Uncharacterized protein</fullName>
    </submittedName>
</protein>
<name>A0A4Y7QAN1_9AGAM</name>
<evidence type="ECO:0000313" key="2">
    <source>
        <dbReference type="Proteomes" id="UP000294933"/>
    </source>
</evidence>
<accession>A0A4Y7QAN1</accession>
<evidence type="ECO:0000313" key="1">
    <source>
        <dbReference type="EMBL" id="TDL24733.1"/>
    </source>
</evidence>
<organism evidence="1 2">
    <name type="scientific">Rickenella mellea</name>
    <dbReference type="NCBI Taxonomy" id="50990"/>
    <lineage>
        <taxon>Eukaryota</taxon>
        <taxon>Fungi</taxon>
        <taxon>Dikarya</taxon>
        <taxon>Basidiomycota</taxon>
        <taxon>Agaricomycotina</taxon>
        <taxon>Agaricomycetes</taxon>
        <taxon>Hymenochaetales</taxon>
        <taxon>Rickenellaceae</taxon>
        <taxon>Rickenella</taxon>
    </lineage>
</organism>
<dbReference type="VEuPathDB" id="FungiDB:BD410DRAFT_59094"/>
<gene>
    <name evidence="1" type="ORF">BD410DRAFT_59094</name>
</gene>
<dbReference type="AlphaFoldDB" id="A0A4Y7QAN1"/>
<dbReference type="OrthoDB" id="2269034at2759"/>
<dbReference type="STRING" id="50990.A0A4Y7QAN1"/>
<proteinExistence type="predicted"/>
<reference evidence="1 2" key="1">
    <citation type="submission" date="2018-06" db="EMBL/GenBank/DDBJ databases">
        <title>A transcriptomic atlas of mushroom development highlights an independent origin of complex multicellularity.</title>
        <authorList>
            <consortium name="DOE Joint Genome Institute"/>
            <person name="Krizsan K."/>
            <person name="Almasi E."/>
            <person name="Merenyi Z."/>
            <person name="Sahu N."/>
            <person name="Viragh M."/>
            <person name="Koszo T."/>
            <person name="Mondo S."/>
            <person name="Kiss B."/>
            <person name="Balint B."/>
            <person name="Kues U."/>
            <person name="Barry K."/>
            <person name="Hegedus J.C."/>
            <person name="Henrissat B."/>
            <person name="Johnson J."/>
            <person name="Lipzen A."/>
            <person name="Ohm R."/>
            <person name="Nagy I."/>
            <person name="Pangilinan J."/>
            <person name="Yan J."/>
            <person name="Xiong Y."/>
            <person name="Grigoriev I.V."/>
            <person name="Hibbett D.S."/>
            <person name="Nagy L.G."/>
        </authorList>
    </citation>
    <scope>NUCLEOTIDE SEQUENCE [LARGE SCALE GENOMIC DNA]</scope>
    <source>
        <strain evidence="1 2">SZMC22713</strain>
    </source>
</reference>
<dbReference type="EMBL" id="ML170165">
    <property type="protein sequence ID" value="TDL24733.1"/>
    <property type="molecule type" value="Genomic_DNA"/>
</dbReference>
<dbReference type="Proteomes" id="UP000294933">
    <property type="component" value="Unassembled WGS sequence"/>
</dbReference>
<keyword evidence="2" id="KW-1185">Reference proteome</keyword>
<sequence>MDIISPNTSTSESPLQRFPIEMLCEAFAAIIAHYRQAIDDARHVKEVKLQHPSITLSHVCRTWRETAIAAPTLWRRIYIPGLSHKLVDLYLERSKESTLAVRIDYMPRQHKRAVESAVKTLNYMTRIGELCLVTEDRFARYYVHYLERPAPRLKLLALHIDPVHSMHYASRPQLEHKILNNIEKSPLRTLRLHSIIAPWTSSIFHGLTSLSIEFPTTSLTITELLDILDSTPDLVHMTYRDRCIRDTPMVHSPPYRRISLPRLLSLQLEMFCDDLECLCDNILMPSLVSWRFKAKCDQPTRSPRHPSRSFPFSEQIHSLVITASYYHTELLFAAKSPSHSDHPCNETILTSSLGYHEPTCHPVQVVAANIKSHSSAHLFYSHVFPRCEH</sequence>